<dbReference type="RefSeq" id="WP_244510186.1">
    <property type="nucleotide sequence ID" value="NZ_FNLC01000001.1"/>
</dbReference>
<dbReference type="STRING" id="1095778.SAMN04489842_1019"/>
<dbReference type="EMBL" id="FNLC01000001">
    <property type="protein sequence ID" value="SDQ50324.1"/>
    <property type="molecule type" value="Genomic_DNA"/>
</dbReference>
<dbReference type="Pfam" id="PF11667">
    <property type="entry name" value="DUF3267"/>
    <property type="match status" value="1"/>
</dbReference>
<feature type="transmembrane region" description="Helical" evidence="1">
    <location>
        <begin position="21"/>
        <end position="46"/>
    </location>
</feature>
<keyword evidence="1" id="KW-0472">Membrane</keyword>
<dbReference type="InterPro" id="IPR021683">
    <property type="entry name" value="DUF3267"/>
</dbReference>
<accession>A0A1H1BE88</accession>
<gene>
    <name evidence="2" type="ORF">SAMN04489842_1019</name>
</gene>
<feature type="transmembrane region" description="Helical" evidence="1">
    <location>
        <begin position="128"/>
        <end position="149"/>
    </location>
</feature>
<proteinExistence type="predicted"/>
<keyword evidence="1" id="KW-0812">Transmembrane</keyword>
<reference evidence="3" key="1">
    <citation type="submission" date="2016-10" db="EMBL/GenBank/DDBJ databases">
        <authorList>
            <person name="Varghese N."/>
            <person name="Submissions S."/>
        </authorList>
    </citation>
    <scope>NUCLEOTIDE SEQUENCE [LARGE SCALE GENOMIC DNA]</scope>
    <source>
        <strain evidence="3">DSM 24767</strain>
    </source>
</reference>
<evidence type="ECO:0000313" key="2">
    <source>
        <dbReference type="EMBL" id="SDQ50324.1"/>
    </source>
</evidence>
<dbReference type="Proteomes" id="UP000198848">
    <property type="component" value="Unassembled WGS sequence"/>
</dbReference>
<sequence length="301" mass="31412">MTETTATTSRRPLATFRLTRQVALAWIVVAVVGFFAFAYAFGHVLAAFRGVPLEPIVLGPSPPPAAAAWGLVSLALVALVVVAHEWLHGLFMARYGGSPTFGVGSSYFLFPYAYAETEVTSYTRTEMLVVLLAPFVGITSGGLVLLAVYPSPILVVALAANAAGSIGDLWMAAALLQYPRDVRVAGLPDEAAQGFAVYGPATSETPRVERPGQPVLSSVVVGTVGTFALLASGLLVGVLGSLAFGSGTVFVGEGSWLLFRHERQSDGSVHLELGATLVLVLSMAGGVLWAGLQRVRGTLEP</sequence>
<name>A0A1H1BE88_NATTX</name>
<feature type="transmembrane region" description="Helical" evidence="1">
    <location>
        <begin position="66"/>
        <end position="87"/>
    </location>
</feature>
<keyword evidence="1" id="KW-1133">Transmembrane helix</keyword>
<feature type="transmembrane region" description="Helical" evidence="1">
    <location>
        <begin position="155"/>
        <end position="176"/>
    </location>
</feature>
<keyword evidence="3" id="KW-1185">Reference proteome</keyword>
<feature type="transmembrane region" description="Helical" evidence="1">
    <location>
        <begin position="271"/>
        <end position="292"/>
    </location>
</feature>
<organism evidence="2 3">
    <name type="scientific">Natronobacterium texcoconense</name>
    <dbReference type="NCBI Taxonomy" id="1095778"/>
    <lineage>
        <taxon>Archaea</taxon>
        <taxon>Methanobacteriati</taxon>
        <taxon>Methanobacteriota</taxon>
        <taxon>Stenosarchaea group</taxon>
        <taxon>Halobacteria</taxon>
        <taxon>Halobacteriales</taxon>
        <taxon>Natrialbaceae</taxon>
        <taxon>Natronobacterium</taxon>
    </lineage>
</organism>
<evidence type="ECO:0000313" key="3">
    <source>
        <dbReference type="Proteomes" id="UP000198848"/>
    </source>
</evidence>
<protein>
    <submittedName>
        <fullName evidence="2">Putative zincin peptidase</fullName>
    </submittedName>
</protein>
<dbReference type="AlphaFoldDB" id="A0A1H1BE88"/>
<evidence type="ECO:0000256" key="1">
    <source>
        <dbReference type="SAM" id="Phobius"/>
    </source>
</evidence>